<organism evidence="5 6">
    <name type="scientific">Adhaeretor mobilis</name>
    <dbReference type="NCBI Taxonomy" id="1930276"/>
    <lineage>
        <taxon>Bacteria</taxon>
        <taxon>Pseudomonadati</taxon>
        <taxon>Planctomycetota</taxon>
        <taxon>Planctomycetia</taxon>
        <taxon>Pirellulales</taxon>
        <taxon>Lacipirellulaceae</taxon>
        <taxon>Adhaeretor</taxon>
    </lineage>
</organism>
<keyword evidence="2 4" id="KW-0810">Translation regulation</keyword>
<accession>A0A517N2I6</accession>
<evidence type="ECO:0000313" key="5">
    <source>
        <dbReference type="EMBL" id="QDT01347.1"/>
    </source>
</evidence>
<dbReference type="GO" id="GO:0048027">
    <property type="term" value="F:mRNA 5'-UTR binding"/>
    <property type="evidence" value="ECO:0007669"/>
    <property type="project" value="UniProtKB-UniRule"/>
</dbReference>
<dbReference type="GO" id="GO:0006402">
    <property type="term" value="P:mRNA catabolic process"/>
    <property type="evidence" value="ECO:0007669"/>
    <property type="project" value="InterPro"/>
</dbReference>
<reference evidence="5 6" key="1">
    <citation type="submission" date="2019-02" db="EMBL/GenBank/DDBJ databases">
        <title>Deep-cultivation of Planctomycetes and their phenomic and genomic characterization uncovers novel biology.</title>
        <authorList>
            <person name="Wiegand S."/>
            <person name="Jogler M."/>
            <person name="Boedeker C."/>
            <person name="Pinto D."/>
            <person name="Vollmers J."/>
            <person name="Rivas-Marin E."/>
            <person name="Kohn T."/>
            <person name="Peeters S.H."/>
            <person name="Heuer A."/>
            <person name="Rast P."/>
            <person name="Oberbeckmann S."/>
            <person name="Bunk B."/>
            <person name="Jeske O."/>
            <person name="Meyerdierks A."/>
            <person name="Storesund J.E."/>
            <person name="Kallscheuer N."/>
            <person name="Luecker S."/>
            <person name="Lage O.M."/>
            <person name="Pohl T."/>
            <person name="Merkel B.J."/>
            <person name="Hornburger P."/>
            <person name="Mueller R.-W."/>
            <person name="Bruemmer F."/>
            <person name="Labrenz M."/>
            <person name="Spormann A.M."/>
            <person name="Op den Camp H."/>
            <person name="Overmann J."/>
            <person name="Amann R."/>
            <person name="Jetten M.S.M."/>
            <person name="Mascher T."/>
            <person name="Medema M.H."/>
            <person name="Devos D.P."/>
            <person name="Kaster A.-K."/>
            <person name="Ovreas L."/>
            <person name="Rohde M."/>
            <person name="Galperin M.Y."/>
            <person name="Jogler C."/>
        </authorList>
    </citation>
    <scope>NUCLEOTIDE SEQUENCE [LARGE SCALE GENOMIC DNA]</scope>
    <source>
        <strain evidence="5 6">HG15A2</strain>
    </source>
</reference>
<dbReference type="Pfam" id="PF02599">
    <property type="entry name" value="CsrA"/>
    <property type="match status" value="1"/>
</dbReference>
<evidence type="ECO:0000256" key="2">
    <source>
        <dbReference type="ARBA" id="ARBA00022845"/>
    </source>
</evidence>
<dbReference type="PANTHER" id="PTHR34984">
    <property type="entry name" value="CARBON STORAGE REGULATOR"/>
    <property type="match status" value="1"/>
</dbReference>
<dbReference type="RefSeq" id="WP_145063467.1">
    <property type="nucleotide sequence ID" value="NZ_CP036263.1"/>
</dbReference>
<keyword evidence="1 4" id="KW-0963">Cytoplasm</keyword>
<sequence>MLVLTRREDETIRIGDDIIVKVVRNRGGRVRLAIEAPRSVPIRRGELSPELPCQKVETERLNHRSES</sequence>
<keyword evidence="4" id="KW-0678">Repressor</keyword>
<dbReference type="GO" id="GO:0005829">
    <property type="term" value="C:cytosol"/>
    <property type="evidence" value="ECO:0007669"/>
    <property type="project" value="TreeGrafter"/>
</dbReference>
<dbReference type="GO" id="GO:0045947">
    <property type="term" value="P:negative regulation of translational initiation"/>
    <property type="evidence" value="ECO:0007669"/>
    <property type="project" value="UniProtKB-UniRule"/>
</dbReference>
<dbReference type="PANTHER" id="PTHR34984:SF1">
    <property type="entry name" value="CARBON STORAGE REGULATOR"/>
    <property type="match status" value="1"/>
</dbReference>
<comment type="subunit">
    <text evidence="4">Homodimer; the beta-strands of each monomer intercalate to form a hydrophobic core, while the alpha-helices form wings that extend away from the core.</text>
</comment>
<dbReference type="GO" id="GO:0006109">
    <property type="term" value="P:regulation of carbohydrate metabolic process"/>
    <property type="evidence" value="ECO:0007669"/>
    <property type="project" value="InterPro"/>
</dbReference>
<dbReference type="InterPro" id="IPR003751">
    <property type="entry name" value="CsrA"/>
</dbReference>
<comment type="subcellular location">
    <subcellularLocation>
        <location evidence="4">Cytoplasm</location>
    </subcellularLocation>
</comment>
<dbReference type="InterPro" id="IPR036107">
    <property type="entry name" value="CsrA_sf"/>
</dbReference>
<evidence type="ECO:0000256" key="4">
    <source>
        <dbReference type="HAMAP-Rule" id="MF_00167"/>
    </source>
</evidence>
<comment type="function">
    <text evidence="4">A translational regulator that binds mRNA to regulate translation initiation and/or mRNA stability. Usually binds in the 5'-UTR at or near the Shine-Dalgarno sequence preventing ribosome-binding, thus repressing translation. Its main target seems to be the major flagellin gene, while its function is anatagonized by FliW.</text>
</comment>
<protein>
    <recommendedName>
        <fullName evidence="4">Translational regulator CsrA</fullName>
    </recommendedName>
</protein>
<dbReference type="GO" id="GO:0044781">
    <property type="term" value="P:bacterial-type flagellum organization"/>
    <property type="evidence" value="ECO:0007669"/>
    <property type="project" value="UniProtKB-KW"/>
</dbReference>
<dbReference type="EMBL" id="CP036263">
    <property type="protein sequence ID" value="QDT01347.1"/>
    <property type="molecule type" value="Genomic_DNA"/>
</dbReference>
<dbReference type="Gene3D" id="2.60.40.4380">
    <property type="entry name" value="Translational regulator CsrA"/>
    <property type="match status" value="1"/>
</dbReference>
<name>A0A517N2I6_9BACT</name>
<gene>
    <name evidence="5" type="primary">csrA_4</name>
    <name evidence="4" type="synonym">csrA</name>
    <name evidence="5" type="ORF">HG15A2_46890</name>
</gene>
<dbReference type="SUPFAM" id="SSF117130">
    <property type="entry name" value="CsrA-like"/>
    <property type="match status" value="1"/>
</dbReference>
<keyword evidence="4" id="KW-1005">Bacterial flagellum biogenesis</keyword>
<dbReference type="OrthoDB" id="289081at2"/>
<keyword evidence="3 4" id="KW-0694">RNA-binding</keyword>
<dbReference type="AlphaFoldDB" id="A0A517N2I6"/>
<dbReference type="GO" id="GO:1902208">
    <property type="term" value="P:regulation of bacterial-type flagellum assembly"/>
    <property type="evidence" value="ECO:0007669"/>
    <property type="project" value="UniProtKB-UniRule"/>
</dbReference>
<evidence type="ECO:0000256" key="3">
    <source>
        <dbReference type="ARBA" id="ARBA00022884"/>
    </source>
</evidence>
<dbReference type="Proteomes" id="UP000319852">
    <property type="component" value="Chromosome"/>
</dbReference>
<evidence type="ECO:0000313" key="6">
    <source>
        <dbReference type="Proteomes" id="UP000319852"/>
    </source>
</evidence>
<proteinExistence type="inferred from homology"/>
<dbReference type="HAMAP" id="MF_00167">
    <property type="entry name" value="CsrA"/>
    <property type="match status" value="1"/>
</dbReference>
<keyword evidence="6" id="KW-1185">Reference proteome</keyword>
<comment type="similarity">
    <text evidence="4">Belongs to the CsrA/RsmA family.</text>
</comment>
<evidence type="ECO:0000256" key="1">
    <source>
        <dbReference type="ARBA" id="ARBA00022490"/>
    </source>
</evidence>
<dbReference type="KEGG" id="amob:HG15A2_46890"/>